<dbReference type="EMBL" id="KZ805547">
    <property type="protein sequence ID" value="PVH94164.1"/>
    <property type="molecule type" value="Genomic_DNA"/>
</dbReference>
<gene>
    <name evidence="1" type="ORF">DM02DRAFT_540007</name>
</gene>
<protein>
    <submittedName>
        <fullName evidence="1">Uncharacterized protein</fullName>
    </submittedName>
</protein>
<dbReference type="Proteomes" id="UP000244855">
    <property type="component" value="Unassembled WGS sequence"/>
</dbReference>
<dbReference type="OrthoDB" id="3694419at2759"/>
<accession>A0A2V1DAH6</accession>
<sequence length="263" mass="30065">MRQASKHARNRIWRDGQRCQRLFKAVGWPAYIGVETSAEATNIEDICQRVKADREHRRKEREAALAEQRIKEGIRSQADPWLTLTEWVPHLQDLPRAALLRARQPPGAEIGAHGEEEGASDDTGLRDVCKAMERLIRKAFESSRPEVVGRVTLEIIERREAGAESNERPFYARHRVSTVKKYSQKLVSILCYLWRTHDQAERPPYQLTGKQDALLQLLGQTARSQDVAKKERLEEGCLHLWIALLDHTLLDDEHKSALLSGVA</sequence>
<feature type="non-terminal residue" evidence="1">
    <location>
        <position position="263"/>
    </location>
</feature>
<reference evidence="1 2" key="1">
    <citation type="journal article" date="2018" name="Sci. Rep.">
        <title>Comparative genomics provides insights into the lifestyle and reveals functional heterogeneity of dark septate endophytic fungi.</title>
        <authorList>
            <person name="Knapp D.G."/>
            <person name="Nemeth J.B."/>
            <person name="Barry K."/>
            <person name="Hainaut M."/>
            <person name="Henrissat B."/>
            <person name="Johnson J."/>
            <person name="Kuo A."/>
            <person name="Lim J.H.P."/>
            <person name="Lipzen A."/>
            <person name="Nolan M."/>
            <person name="Ohm R.A."/>
            <person name="Tamas L."/>
            <person name="Grigoriev I.V."/>
            <person name="Spatafora J.W."/>
            <person name="Nagy L.G."/>
            <person name="Kovacs G.M."/>
        </authorList>
    </citation>
    <scope>NUCLEOTIDE SEQUENCE [LARGE SCALE GENOMIC DNA]</scope>
    <source>
        <strain evidence="1 2">DSE2036</strain>
    </source>
</reference>
<dbReference type="AlphaFoldDB" id="A0A2V1DAH6"/>
<evidence type="ECO:0000313" key="1">
    <source>
        <dbReference type="EMBL" id="PVH94164.1"/>
    </source>
</evidence>
<name>A0A2V1DAH6_9PLEO</name>
<keyword evidence="2" id="KW-1185">Reference proteome</keyword>
<proteinExistence type="predicted"/>
<evidence type="ECO:0000313" key="2">
    <source>
        <dbReference type="Proteomes" id="UP000244855"/>
    </source>
</evidence>
<organism evidence="1 2">
    <name type="scientific">Periconia macrospinosa</name>
    <dbReference type="NCBI Taxonomy" id="97972"/>
    <lineage>
        <taxon>Eukaryota</taxon>
        <taxon>Fungi</taxon>
        <taxon>Dikarya</taxon>
        <taxon>Ascomycota</taxon>
        <taxon>Pezizomycotina</taxon>
        <taxon>Dothideomycetes</taxon>
        <taxon>Pleosporomycetidae</taxon>
        <taxon>Pleosporales</taxon>
        <taxon>Massarineae</taxon>
        <taxon>Periconiaceae</taxon>
        <taxon>Periconia</taxon>
    </lineage>
</organism>